<proteinExistence type="predicted"/>
<evidence type="ECO:0000256" key="2">
    <source>
        <dbReference type="ARBA" id="ARBA00022525"/>
    </source>
</evidence>
<keyword evidence="6" id="KW-0084">Basement membrane</keyword>
<sequence>MKPSLAMDESVRAAYLVGDGVSLRVKSQTVQGRYKILVHYYQPSHGKYNGRIIVQSRRSTALYLRFKHCPNVGGCRALARDKITQMGRSLYIYNKADITISISPNNEVWIDYILFVPSRHFNADMEKQQPVSLAQKFIKQCGKNDFIVDSSSQFCKESVFTMTTMFNGALTTCDCDRNGSTSAVCDKFGGQCPCRQNVVGRKCDKCIGGYTGFPNCRRA</sequence>
<accession>A0A7D9IE67</accession>
<dbReference type="PROSITE" id="PS01248">
    <property type="entry name" value="EGF_LAM_1"/>
    <property type="match status" value="1"/>
</dbReference>
<name>A0A7D9IE67_PARCT</name>
<evidence type="ECO:0000313" key="11">
    <source>
        <dbReference type="EMBL" id="CAB4003564.1"/>
    </source>
</evidence>
<protein>
    <submittedName>
        <fullName evidence="11">Uncharacterized protein</fullName>
    </submittedName>
</protein>
<evidence type="ECO:0000256" key="6">
    <source>
        <dbReference type="ARBA" id="ARBA00022869"/>
    </source>
</evidence>
<comment type="caution">
    <text evidence="10">Lacks conserved residue(s) required for the propagation of feature annotation.</text>
</comment>
<dbReference type="GO" id="GO:0005604">
    <property type="term" value="C:basement membrane"/>
    <property type="evidence" value="ECO:0007669"/>
    <property type="project" value="UniProtKB-SubCell"/>
</dbReference>
<evidence type="ECO:0000256" key="1">
    <source>
        <dbReference type="ARBA" id="ARBA00004302"/>
    </source>
</evidence>
<comment type="subcellular location">
    <subcellularLocation>
        <location evidence="1">Secreted</location>
        <location evidence="1">Extracellular space</location>
        <location evidence="1">Extracellular matrix</location>
        <location evidence="1">Basement membrane</location>
    </subcellularLocation>
</comment>
<reference evidence="11" key="1">
    <citation type="submission" date="2020-04" db="EMBL/GenBank/DDBJ databases">
        <authorList>
            <person name="Alioto T."/>
            <person name="Alioto T."/>
            <person name="Gomez Garrido J."/>
        </authorList>
    </citation>
    <scope>NUCLEOTIDE SEQUENCE</scope>
    <source>
        <strain evidence="11">A484AB</strain>
    </source>
</reference>
<evidence type="ECO:0000256" key="10">
    <source>
        <dbReference type="PROSITE-ProRule" id="PRU00460"/>
    </source>
</evidence>
<dbReference type="PROSITE" id="PS50027">
    <property type="entry name" value="EGF_LAM_2"/>
    <property type="match status" value="1"/>
</dbReference>
<dbReference type="SMART" id="SM00180">
    <property type="entry name" value="EGF_Lam"/>
    <property type="match status" value="1"/>
</dbReference>
<dbReference type="Pfam" id="PF00053">
    <property type="entry name" value="EGF_laminin"/>
    <property type="match status" value="1"/>
</dbReference>
<evidence type="ECO:0000256" key="5">
    <source>
        <dbReference type="ARBA" id="ARBA00022737"/>
    </source>
</evidence>
<dbReference type="PANTHER" id="PTHR10574:SF406">
    <property type="entry name" value="LAMININ SUBUNIT ALPHA 5"/>
    <property type="match status" value="1"/>
</dbReference>
<evidence type="ECO:0000256" key="7">
    <source>
        <dbReference type="ARBA" id="ARBA00023157"/>
    </source>
</evidence>
<evidence type="ECO:0000256" key="4">
    <source>
        <dbReference type="ARBA" id="ARBA00022729"/>
    </source>
</evidence>
<feature type="disulfide bond" evidence="10">
    <location>
        <begin position="194"/>
        <end position="203"/>
    </location>
</feature>
<dbReference type="Proteomes" id="UP001152795">
    <property type="component" value="Unassembled WGS sequence"/>
</dbReference>
<evidence type="ECO:0000256" key="8">
    <source>
        <dbReference type="ARBA" id="ARBA00023180"/>
    </source>
</evidence>
<dbReference type="OrthoDB" id="10011303at2759"/>
<dbReference type="SUPFAM" id="SSF57196">
    <property type="entry name" value="EGF/Laminin"/>
    <property type="match status" value="1"/>
</dbReference>
<dbReference type="InterPro" id="IPR050440">
    <property type="entry name" value="Laminin/Netrin_ECM"/>
</dbReference>
<dbReference type="GO" id="GO:0009888">
    <property type="term" value="P:tissue development"/>
    <property type="evidence" value="ECO:0007669"/>
    <property type="project" value="TreeGrafter"/>
</dbReference>
<keyword evidence="4" id="KW-0732">Signal</keyword>
<dbReference type="PANTHER" id="PTHR10574">
    <property type="entry name" value="NETRIN/LAMININ-RELATED"/>
    <property type="match status" value="1"/>
</dbReference>
<keyword evidence="12" id="KW-1185">Reference proteome</keyword>
<feature type="disulfide bond" evidence="10">
    <location>
        <begin position="173"/>
        <end position="185"/>
    </location>
</feature>
<dbReference type="FunFam" id="2.10.25.10:FF:000083">
    <property type="entry name" value="Laminin subunit alpha"/>
    <property type="match status" value="1"/>
</dbReference>
<dbReference type="AlphaFoldDB" id="A0A7D9IE67"/>
<evidence type="ECO:0000256" key="9">
    <source>
        <dbReference type="ARBA" id="ARBA00023292"/>
    </source>
</evidence>
<gene>
    <name evidence="11" type="ORF">PACLA_8A085577</name>
</gene>
<evidence type="ECO:0000256" key="3">
    <source>
        <dbReference type="ARBA" id="ARBA00022530"/>
    </source>
</evidence>
<keyword evidence="8" id="KW-0325">Glycoprotein</keyword>
<evidence type="ECO:0000313" key="12">
    <source>
        <dbReference type="Proteomes" id="UP001152795"/>
    </source>
</evidence>
<feature type="disulfide bond" evidence="10">
    <location>
        <begin position="175"/>
        <end position="192"/>
    </location>
</feature>
<keyword evidence="5" id="KW-0677">Repeat</keyword>
<keyword evidence="3" id="KW-0272">Extracellular matrix</keyword>
<dbReference type="InterPro" id="IPR002049">
    <property type="entry name" value="LE_dom"/>
</dbReference>
<keyword evidence="2" id="KW-0964">Secreted</keyword>
<dbReference type="EMBL" id="CACRXK020004665">
    <property type="protein sequence ID" value="CAB4003564.1"/>
    <property type="molecule type" value="Genomic_DNA"/>
</dbReference>
<dbReference type="GO" id="GO:0009887">
    <property type="term" value="P:animal organ morphogenesis"/>
    <property type="evidence" value="ECO:0007669"/>
    <property type="project" value="TreeGrafter"/>
</dbReference>
<keyword evidence="9 10" id="KW-0424">Laminin EGF-like domain</keyword>
<keyword evidence="7 10" id="KW-1015">Disulfide bond</keyword>
<organism evidence="11 12">
    <name type="scientific">Paramuricea clavata</name>
    <name type="common">Red gorgonian</name>
    <name type="synonym">Violescent sea-whip</name>
    <dbReference type="NCBI Taxonomy" id="317549"/>
    <lineage>
        <taxon>Eukaryota</taxon>
        <taxon>Metazoa</taxon>
        <taxon>Cnidaria</taxon>
        <taxon>Anthozoa</taxon>
        <taxon>Octocorallia</taxon>
        <taxon>Malacalcyonacea</taxon>
        <taxon>Plexauridae</taxon>
        <taxon>Paramuricea</taxon>
    </lineage>
</organism>
<dbReference type="Gene3D" id="2.10.25.10">
    <property type="entry name" value="Laminin"/>
    <property type="match status" value="1"/>
</dbReference>
<comment type="caution">
    <text evidence="11">The sequence shown here is derived from an EMBL/GenBank/DDBJ whole genome shotgun (WGS) entry which is preliminary data.</text>
</comment>
<dbReference type="CDD" id="cd00055">
    <property type="entry name" value="EGF_Lam"/>
    <property type="match status" value="1"/>
</dbReference>